<evidence type="ECO:0000256" key="1">
    <source>
        <dbReference type="SAM" id="MobiDB-lite"/>
    </source>
</evidence>
<proteinExistence type="predicted"/>
<organism evidence="2 3">
    <name type="scientific">Punica granatum</name>
    <name type="common">Pomegranate</name>
    <dbReference type="NCBI Taxonomy" id="22663"/>
    <lineage>
        <taxon>Eukaryota</taxon>
        <taxon>Viridiplantae</taxon>
        <taxon>Streptophyta</taxon>
        <taxon>Embryophyta</taxon>
        <taxon>Tracheophyta</taxon>
        <taxon>Spermatophyta</taxon>
        <taxon>Magnoliopsida</taxon>
        <taxon>eudicotyledons</taxon>
        <taxon>Gunneridae</taxon>
        <taxon>Pentapetalae</taxon>
        <taxon>rosids</taxon>
        <taxon>malvids</taxon>
        <taxon>Myrtales</taxon>
        <taxon>Lythraceae</taxon>
        <taxon>Punica</taxon>
    </lineage>
</organism>
<dbReference type="EMBL" id="PGOL01000988">
    <property type="protein sequence ID" value="PKI62183.1"/>
    <property type="molecule type" value="Genomic_DNA"/>
</dbReference>
<feature type="region of interest" description="Disordered" evidence="1">
    <location>
        <begin position="29"/>
        <end position="63"/>
    </location>
</feature>
<protein>
    <submittedName>
        <fullName evidence="2">Uncharacterized protein</fullName>
    </submittedName>
</protein>
<accession>A0A2I0K244</accession>
<feature type="compositionally biased region" description="Low complexity" evidence="1">
    <location>
        <begin position="33"/>
        <end position="43"/>
    </location>
</feature>
<name>A0A2I0K244_PUNGR</name>
<sequence length="88" mass="9489">GRELFLSDSSVFVDDVEAYEKYLREEEFHKNMGDGSSSGEGPSAPATDAGDSEGPLEEDGDDLDINELNELEESLSKSVKINESGTNS</sequence>
<comment type="caution">
    <text evidence="2">The sequence shown here is derived from an EMBL/GenBank/DDBJ whole genome shotgun (WGS) entry which is preliminary data.</text>
</comment>
<dbReference type="Proteomes" id="UP000233551">
    <property type="component" value="Unassembled WGS sequence"/>
</dbReference>
<dbReference type="STRING" id="22663.A0A2I0K244"/>
<gene>
    <name evidence="2" type="ORF">CRG98_017556</name>
</gene>
<reference evidence="2 3" key="1">
    <citation type="submission" date="2017-11" db="EMBL/GenBank/DDBJ databases">
        <title>De-novo sequencing of pomegranate (Punica granatum L.) genome.</title>
        <authorList>
            <person name="Akparov Z."/>
            <person name="Amiraslanov A."/>
            <person name="Hajiyeva S."/>
            <person name="Abbasov M."/>
            <person name="Kaur K."/>
            <person name="Hamwieh A."/>
            <person name="Solovyev V."/>
            <person name="Salamov A."/>
            <person name="Braich B."/>
            <person name="Kosarev P."/>
            <person name="Mahmoud A."/>
            <person name="Hajiyev E."/>
            <person name="Babayeva S."/>
            <person name="Izzatullayeva V."/>
            <person name="Mammadov A."/>
            <person name="Mammadov A."/>
            <person name="Sharifova S."/>
            <person name="Ojaghi J."/>
            <person name="Eynullazada K."/>
            <person name="Bayramov B."/>
            <person name="Abdulazimova A."/>
            <person name="Shahmuradov I."/>
        </authorList>
    </citation>
    <scope>NUCLEOTIDE SEQUENCE [LARGE SCALE GENOMIC DNA]</scope>
    <source>
        <strain evidence="3">cv. AG2017</strain>
        <tissue evidence="2">Leaf</tissue>
    </source>
</reference>
<feature type="compositionally biased region" description="Acidic residues" evidence="1">
    <location>
        <begin position="50"/>
        <end position="63"/>
    </location>
</feature>
<keyword evidence="3" id="KW-1185">Reference proteome</keyword>
<dbReference type="AlphaFoldDB" id="A0A2I0K244"/>
<evidence type="ECO:0000313" key="3">
    <source>
        <dbReference type="Proteomes" id="UP000233551"/>
    </source>
</evidence>
<evidence type="ECO:0000313" key="2">
    <source>
        <dbReference type="EMBL" id="PKI62183.1"/>
    </source>
</evidence>
<feature type="non-terminal residue" evidence="2">
    <location>
        <position position="1"/>
    </location>
</feature>